<evidence type="ECO:0000313" key="2">
    <source>
        <dbReference type="Proteomes" id="UP000193944"/>
    </source>
</evidence>
<dbReference type="EMBL" id="MCFG01000014">
    <property type="protein sequence ID" value="ORX86998.1"/>
    <property type="molecule type" value="Genomic_DNA"/>
</dbReference>
<name>A0A1Y1XMP2_9FUNG</name>
<sequence>MNYQKRMEEKNTTFYCLEDDIKRNEEFHWNINNDIETCYSNPHFYGYGDKSFDIDNTFSYYITKLIENYNKNNDDNNDKATNKNICKYSNSLVQNNKNYIYEPHPPKEKCNSFNINENHKLQDYQKTKTSFIRHHNFATAVRNGSNDNQCEIYKTEENSKEKVGNIEINENEEDEETDDDDTINIFFNNLNDPEKRKSIKNFIISFDSDNSSISSSSEKSEYHDTKNINEQYYYNDYINISYFNWSNENVSEFIKYCKNEILELDQSNGSLNNKMGKDRWMIFCYPSIFKYELDHLYRTSCKKIEIIGIADSNCLSYDNSINGLLKYLSEQKDNINSNHILKNYINQHPNLISSSLKDNSYFQYFAIFYSSEPDDNEEIYEENKLDYNYEYYEIKKLLRLDINSDEEENSNDDKSSTNMILSCPISTPNSLVLPPLSELKGNEIDKESDNKSQNNTNNLLSSSLQQFEDEIFYDIWKKVRIYILINSLKQNNLPSQYSRIYILNYESDGSNEIYLSEHPSRSQVKELKSSNSDKNIIDNTDGKSDILKIEKIYSLESDESSMLSIVPKRTRVIIKKILYKLSEKRPTNHCYYIIYKIFFKYLARLRIKYKYISRGNFKKLKIRKKPIRNKWSIKGFNKNEIKYYYTFNYFSQNIQRQGLSKNPINILRTVSNKGNKNLLLNPFIPYYSYPVFRNSNLFNINHNSKSISYYSTNNSFSIPHGKNISYNIRPIQMNYSKNNINNHQIVTSTKTIPINQNLKYPSNIQNQIYYSYLSTSLSPKTSTIKCMVKIKNNQQRNNQQVILPPIMNITNYNKINKSIFDVKKMQYISNNNDTLPPIKKF</sequence>
<reference evidence="1 2" key="2">
    <citation type="submission" date="2016-08" db="EMBL/GenBank/DDBJ databases">
        <title>Pervasive Adenine N6-methylation of Active Genes in Fungi.</title>
        <authorList>
            <consortium name="DOE Joint Genome Institute"/>
            <person name="Mondo S.J."/>
            <person name="Dannebaum R.O."/>
            <person name="Kuo R.C."/>
            <person name="Labutti K."/>
            <person name="Haridas S."/>
            <person name="Kuo A."/>
            <person name="Salamov A."/>
            <person name="Ahrendt S.R."/>
            <person name="Lipzen A."/>
            <person name="Sullivan W."/>
            <person name="Andreopoulos W.B."/>
            <person name="Clum A."/>
            <person name="Lindquist E."/>
            <person name="Daum C."/>
            <person name="Ramamoorthy G.K."/>
            <person name="Gryganskyi A."/>
            <person name="Culley D."/>
            <person name="Magnuson J.K."/>
            <person name="James T.Y."/>
            <person name="O'Malley M.A."/>
            <person name="Stajich J.E."/>
            <person name="Spatafora J.W."/>
            <person name="Visel A."/>
            <person name="Grigoriev I.V."/>
        </authorList>
    </citation>
    <scope>NUCLEOTIDE SEQUENCE [LARGE SCALE GENOMIC DNA]</scope>
    <source>
        <strain evidence="1 2">S4</strain>
    </source>
</reference>
<protein>
    <submittedName>
        <fullName evidence="1">Uncharacterized protein</fullName>
    </submittedName>
</protein>
<keyword evidence="2" id="KW-1185">Reference proteome</keyword>
<dbReference type="OrthoDB" id="10526497at2759"/>
<reference evidence="1 2" key="1">
    <citation type="submission" date="2016-08" db="EMBL/GenBank/DDBJ databases">
        <title>A Parts List for Fungal Cellulosomes Revealed by Comparative Genomics.</title>
        <authorList>
            <consortium name="DOE Joint Genome Institute"/>
            <person name="Haitjema C.H."/>
            <person name="Gilmore S.P."/>
            <person name="Henske J.K."/>
            <person name="Solomon K.V."/>
            <person name="De Groot R."/>
            <person name="Kuo A."/>
            <person name="Mondo S.J."/>
            <person name="Salamov A.A."/>
            <person name="Labutti K."/>
            <person name="Zhao Z."/>
            <person name="Chiniquy J."/>
            <person name="Barry K."/>
            <person name="Brewer H.M."/>
            <person name="Purvine S.O."/>
            <person name="Wright A.T."/>
            <person name="Boxma B."/>
            <person name="Van Alen T."/>
            <person name="Hackstein J.H."/>
            <person name="Baker S.E."/>
            <person name="Grigoriev I.V."/>
            <person name="O'Malley M.A."/>
        </authorList>
    </citation>
    <scope>NUCLEOTIDE SEQUENCE [LARGE SCALE GENOMIC DNA]</scope>
    <source>
        <strain evidence="1 2">S4</strain>
    </source>
</reference>
<dbReference type="AlphaFoldDB" id="A0A1Y1XMP2"/>
<evidence type="ECO:0000313" key="1">
    <source>
        <dbReference type="EMBL" id="ORX86998.1"/>
    </source>
</evidence>
<gene>
    <name evidence="1" type="ORF">BCR32DRAFT_264613</name>
</gene>
<accession>A0A1Y1XMP2</accession>
<organism evidence="1 2">
    <name type="scientific">Anaeromyces robustus</name>
    <dbReference type="NCBI Taxonomy" id="1754192"/>
    <lineage>
        <taxon>Eukaryota</taxon>
        <taxon>Fungi</taxon>
        <taxon>Fungi incertae sedis</taxon>
        <taxon>Chytridiomycota</taxon>
        <taxon>Chytridiomycota incertae sedis</taxon>
        <taxon>Neocallimastigomycetes</taxon>
        <taxon>Neocallimastigales</taxon>
        <taxon>Neocallimastigaceae</taxon>
        <taxon>Anaeromyces</taxon>
    </lineage>
</organism>
<dbReference type="Proteomes" id="UP000193944">
    <property type="component" value="Unassembled WGS sequence"/>
</dbReference>
<comment type="caution">
    <text evidence="1">The sequence shown here is derived from an EMBL/GenBank/DDBJ whole genome shotgun (WGS) entry which is preliminary data.</text>
</comment>
<proteinExistence type="predicted"/>